<dbReference type="EMBL" id="CAADFX010000072">
    <property type="protein sequence ID" value="VFK57939.1"/>
    <property type="molecule type" value="Genomic_DNA"/>
</dbReference>
<organism evidence="1">
    <name type="scientific">Candidatus Kentrum sp. TUN</name>
    <dbReference type="NCBI Taxonomy" id="2126343"/>
    <lineage>
        <taxon>Bacteria</taxon>
        <taxon>Pseudomonadati</taxon>
        <taxon>Pseudomonadota</taxon>
        <taxon>Gammaproteobacteria</taxon>
        <taxon>Candidatus Kentrum</taxon>
    </lineage>
</organism>
<evidence type="ECO:0000313" key="1">
    <source>
        <dbReference type="EMBL" id="VFK57939.1"/>
    </source>
</evidence>
<protein>
    <submittedName>
        <fullName evidence="1">Uncharacterized protein</fullName>
    </submittedName>
</protein>
<gene>
    <name evidence="1" type="ORF">BECKTUN1418D_GA0071000_10722</name>
</gene>
<proteinExistence type="predicted"/>
<sequence length="92" mass="10411">MIRLTTFISEKFNQCKRHVLTILVIHCLVQLSPYSSDFTEIAKVCRHALLVIQRFIQGKGAPLVIHRLVRISLGLGDETEITKGNGDCFFVL</sequence>
<reference evidence="1" key="1">
    <citation type="submission" date="2019-02" db="EMBL/GenBank/DDBJ databases">
        <authorList>
            <person name="Gruber-Vodicka R. H."/>
            <person name="Seah K. B. B."/>
        </authorList>
    </citation>
    <scope>NUCLEOTIDE SEQUENCE</scope>
    <source>
        <strain evidence="1">BECK_BY1</strain>
    </source>
</reference>
<dbReference type="AlphaFoldDB" id="A0A450ZVV7"/>
<accession>A0A450ZVV7</accession>
<name>A0A450ZVV7_9GAMM</name>